<keyword evidence="2" id="KW-1185">Reference proteome</keyword>
<dbReference type="Proteomes" id="UP000005038">
    <property type="component" value="Unassembled WGS sequence"/>
</dbReference>
<accession>H5TMR6</accession>
<dbReference type="EMBL" id="BAFB01000121">
    <property type="protein sequence ID" value="GAB34774.1"/>
    <property type="molecule type" value="Genomic_DNA"/>
</dbReference>
<proteinExistence type="predicted"/>
<dbReference type="AlphaFoldDB" id="H5TMR6"/>
<reference evidence="1" key="1">
    <citation type="submission" date="2012-02" db="EMBL/GenBank/DDBJ databases">
        <title>Whole genome shotgun sequence of Gordonia otitidis NBRC 100426.</title>
        <authorList>
            <person name="Yoshida I."/>
            <person name="Hosoyama A."/>
            <person name="Tsuchikane K."/>
            <person name="Katsumata H."/>
            <person name="Yamazaki S."/>
            <person name="Fujita N."/>
        </authorList>
    </citation>
    <scope>NUCLEOTIDE SEQUENCE [LARGE SCALE GENOMIC DNA]</scope>
    <source>
        <strain evidence="1">NBRC 100426</strain>
    </source>
</reference>
<dbReference type="STRING" id="1108044.GOOTI_121_00560"/>
<protein>
    <submittedName>
        <fullName evidence="1">Uncharacterized protein</fullName>
    </submittedName>
</protein>
<name>H5TMR6_GORO1</name>
<gene>
    <name evidence="1" type="ORF">GOOTI_121_00560</name>
</gene>
<comment type="caution">
    <text evidence="1">The sequence shown here is derived from an EMBL/GenBank/DDBJ whole genome shotgun (WGS) entry which is preliminary data.</text>
</comment>
<organism evidence="1 2">
    <name type="scientific">Gordonia otitidis (strain DSM 44809 / CCUG 52243 / JCM 12355 / NBRC 100426 / IFM 10032)</name>
    <dbReference type="NCBI Taxonomy" id="1108044"/>
    <lineage>
        <taxon>Bacteria</taxon>
        <taxon>Bacillati</taxon>
        <taxon>Actinomycetota</taxon>
        <taxon>Actinomycetes</taxon>
        <taxon>Mycobacteriales</taxon>
        <taxon>Gordoniaceae</taxon>
        <taxon>Gordonia</taxon>
    </lineage>
</organism>
<evidence type="ECO:0000313" key="2">
    <source>
        <dbReference type="Proteomes" id="UP000005038"/>
    </source>
</evidence>
<evidence type="ECO:0000313" key="1">
    <source>
        <dbReference type="EMBL" id="GAB34774.1"/>
    </source>
</evidence>
<sequence length="66" mass="7168">MPIASDASTAGDESPIQLIADTPWVDRAAEFGAESIMATPIGQFRGDVTASDRHTLEAMEQQYRSR</sequence>